<dbReference type="EMBL" id="JACHFE010000002">
    <property type="protein sequence ID" value="MBB5320332.1"/>
    <property type="molecule type" value="Genomic_DNA"/>
</dbReference>
<evidence type="ECO:0000313" key="2">
    <source>
        <dbReference type="EMBL" id="MBB5320332.1"/>
    </source>
</evidence>
<protein>
    <recommendedName>
        <fullName evidence="1">PilZ domain-containing protein</fullName>
    </recommendedName>
</protein>
<name>A0A840U5W0_9GAMM</name>
<evidence type="ECO:0000313" key="3">
    <source>
        <dbReference type="Proteomes" id="UP000591735"/>
    </source>
</evidence>
<comment type="caution">
    <text evidence="2">The sequence shown here is derived from an EMBL/GenBank/DDBJ whole genome shotgun (WGS) entry which is preliminary data.</text>
</comment>
<dbReference type="AlphaFoldDB" id="A0A840U5W0"/>
<accession>A0A840U5W0</accession>
<dbReference type="Gene3D" id="2.40.10.220">
    <property type="entry name" value="predicted glycosyltransferase like domains"/>
    <property type="match status" value="1"/>
</dbReference>
<dbReference type="GO" id="GO:0035438">
    <property type="term" value="F:cyclic-di-GMP binding"/>
    <property type="evidence" value="ECO:0007669"/>
    <property type="project" value="InterPro"/>
</dbReference>
<dbReference type="Pfam" id="PF07238">
    <property type="entry name" value="PilZ"/>
    <property type="match status" value="1"/>
</dbReference>
<evidence type="ECO:0000259" key="1">
    <source>
        <dbReference type="Pfam" id="PF07238"/>
    </source>
</evidence>
<gene>
    <name evidence="2" type="ORF">HNR38_000804</name>
</gene>
<dbReference type="Proteomes" id="UP000591735">
    <property type="component" value="Unassembled WGS sequence"/>
</dbReference>
<dbReference type="RefSeq" id="WP_183700037.1">
    <property type="nucleotide sequence ID" value="NZ_JACHFE010000002.1"/>
</dbReference>
<dbReference type="InterPro" id="IPR009875">
    <property type="entry name" value="PilZ_domain"/>
</dbReference>
<sequence length="97" mass="10426">MSGADRRQHLRTAMSATIRLVHDELGEFTFSTADVSDGGLFIIVGDQAFEPAIGDLVTVQVQGMPVPAPILDMKVVRRTDDGLGLRFELDPAQEGAS</sequence>
<reference evidence="2 3" key="1">
    <citation type="submission" date="2020-08" db="EMBL/GenBank/DDBJ databases">
        <title>Genomic Encyclopedia of Type Strains, Phase IV (KMG-IV): sequencing the most valuable type-strain genomes for metagenomic binning, comparative biology and taxonomic classification.</title>
        <authorList>
            <person name="Goeker M."/>
        </authorList>
    </citation>
    <scope>NUCLEOTIDE SEQUENCE [LARGE SCALE GENOMIC DNA]</scope>
    <source>
        <strain evidence="2 3">DSM 22359</strain>
    </source>
</reference>
<proteinExistence type="predicted"/>
<keyword evidence="3" id="KW-1185">Reference proteome</keyword>
<dbReference type="SUPFAM" id="SSF141371">
    <property type="entry name" value="PilZ domain-like"/>
    <property type="match status" value="1"/>
</dbReference>
<feature type="domain" description="PilZ" evidence="1">
    <location>
        <begin position="5"/>
        <end position="93"/>
    </location>
</feature>
<organism evidence="2 3">
    <name type="scientific">Marinobacter oulmenensis</name>
    <dbReference type="NCBI Taxonomy" id="643747"/>
    <lineage>
        <taxon>Bacteria</taxon>
        <taxon>Pseudomonadati</taxon>
        <taxon>Pseudomonadota</taxon>
        <taxon>Gammaproteobacteria</taxon>
        <taxon>Pseudomonadales</taxon>
        <taxon>Marinobacteraceae</taxon>
        <taxon>Marinobacter</taxon>
    </lineage>
</organism>